<dbReference type="EMBL" id="BAABDI010000010">
    <property type="protein sequence ID" value="GAA3972796.1"/>
    <property type="molecule type" value="Genomic_DNA"/>
</dbReference>
<sequence length="396" mass="44027">MKLFVLLSRFPYPLDKGDKLRAYHQLRYLAERHEICLFTITDEEVSAEAKAQVRPLCRGGLVIHHLRRPGIARNMARALATGLPLQVGYFYDSKAQRQVDGLLRDFRPDHVYCQLIRMAEYLQAHAGQVPMTLDYMDVFSAGMARRATQAPLWQRPVWALEAHRLRAYEAAAFGWFRHHTIISDQDRQLIDHPGRDQIQLVLNGIDSDFFRPRPEAAKEYDVLFCGNMSYHPNVDAACFLAEEIMPLVRQRHPAARLLVAGTTPAPRVQALASAHVTVSGWVPDIRVAYASARVFAAPMRVGTGLQNKLLEAMAMQLPCVTTPLANNALGGTHGQELRVADSATALAEAISQLLSNPNAADELAGRGHRFVQTHFDWAGATSRLEVLLEAGGGLRG</sequence>
<dbReference type="PANTHER" id="PTHR45947">
    <property type="entry name" value="SULFOQUINOVOSYL TRANSFERASE SQD2"/>
    <property type="match status" value="1"/>
</dbReference>
<dbReference type="PANTHER" id="PTHR45947:SF3">
    <property type="entry name" value="SULFOQUINOVOSYL TRANSFERASE SQD2"/>
    <property type="match status" value="1"/>
</dbReference>
<organism evidence="1 2">
    <name type="scientific">Hymenobacter antarcticus</name>
    <dbReference type="NCBI Taxonomy" id="486270"/>
    <lineage>
        <taxon>Bacteria</taxon>
        <taxon>Pseudomonadati</taxon>
        <taxon>Bacteroidota</taxon>
        <taxon>Cytophagia</taxon>
        <taxon>Cytophagales</taxon>
        <taxon>Hymenobacteraceae</taxon>
        <taxon>Hymenobacter</taxon>
    </lineage>
</organism>
<accession>A0ABP7PWZ1</accession>
<dbReference type="RefSeq" id="WP_345123374.1">
    <property type="nucleotide sequence ID" value="NZ_BAABDI010000010.1"/>
</dbReference>
<dbReference type="Proteomes" id="UP001501556">
    <property type="component" value="Unassembled WGS sequence"/>
</dbReference>
<keyword evidence="2" id="KW-1185">Reference proteome</keyword>
<dbReference type="Pfam" id="PF13692">
    <property type="entry name" value="Glyco_trans_1_4"/>
    <property type="match status" value="1"/>
</dbReference>
<protein>
    <submittedName>
        <fullName evidence="1">TIGR03087 family PEP-CTERM/XrtA system glycosyltransferase</fullName>
    </submittedName>
</protein>
<evidence type="ECO:0000313" key="2">
    <source>
        <dbReference type="Proteomes" id="UP001501556"/>
    </source>
</evidence>
<dbReference type="CDD" id="cd03801">
    <property type="entry name" value="GT4_PimA-like"/>
    <property type="match status" value="1"/>
</dbReference>
<evidence type="ECO:0000313" key="1">
    <source>
        <dbReference type="EMBL" id="GAA3972796.1"/>
    </source>
</evidence>
<dbReference type="Gene3D" id="3.40.50.2000">
    <property type="entry name" value="Glycogen Phosphorylase B"/>
    <property type="match status" value="2"/>
</dbReference>
<dbReference type="SUPFAM" id="SSF53756">
    <property type="entry name" value="UDP-Glycosyltransferase/glycogen phosphorylase"/>
    <property type="match status" value="1"/>
</dbReference>
<reference evidence="2" key="1">
    <citation type="journal article" date="2019" name="Int. J. Syst. Evol. Microbiol.">
        <title>The Global Catalogue of Microorganisms (GCM) 10K type strain sequencing project: providing services to taxonomists for standard genome sequencing and annotation.</title>
        <authorList>
            <consortium name="The Broad Institute Genomics Platform"/>
            <consortium name="The Broad Institute Genome Sequencing Center for Infectious Disease"/>
            <person name="Wu L."/>
            <person name="Ma J."/>
        </authorList>
    </citation>
    <scope>NUCLEOTIDE SEQUENCE [LARGE SCALE GENOMIC DNA]</scope>
    <source>
        <strain evidence="2">JCM 17217</strain>
    </source>
</reference>
<dbReference type="InterPro" id="IPR050194">
    <property type="entry name" value="Glycosyltransferase_grp1"/>
</dbReference>
<name>A0ABP7PWZ1_9BACT</name>
<proteinExistence type="predicted"/>
<gene>
    <name evidence="1" type="ORF">GCM10022407_18310</name>
</gene>
<comment type="caution">
    <text evidence="1">The sequence shown here is derived from an EMBL/GenBank/DDBJ whole genome shotgun (WGS) entry which is preliminary data.</text>
</comment>